<dbReference type="PANTHER" id="PTHR21666">
    <property type="entry name" value="PEPTIDASE-RELATED"/>
    <property type="match status" value="1"/>
</dbReference>
<feature type="transmembrane region" description="Helical" evidence="1">
    <location>
        <begin position="65"/>
        <end position="83"/>
    </location>
</feature>
<sequence length="254" mass="29078">MNKSVEKIKLDMMRRKKKRIQQAKREALPTMQAVLPQDEERFSTYPTGLEMTVSEKTNFRGIHHILLKGLISLVLFGFIMIVVRTDFYQLESVRHWTDNALREDFPFAKVHKWYTESFGNPVVNFLDKEDELQRTAMGLPMDGQIKETFQMNGTGIMIEANEQTEVHAWNDGIVVFAGKKRGTGNTVIVQHHDLSKSTYSALSSIDVHLYQAVKANQSVGSFVPNDEHTAVYFSISKDKQYIDPVQVIPVDDVR</sequence>
<keyword evidence="1" id="KW-1133">Transmembrane helix</keyword>
<dbReference type="Gene3D" id="2.70.70.10">
    <property type="entry name" value="Glucose Permease (Domain IIA)"/>
    <property type="match status" value="1"/>
</dbReference>
<dbReference type="CDD" id="cd12797">
    <property type="entry name" value="M23_peptidase"/>
    <property type="match status" value="1"/>
</dbReference>
<dbReference type="InterPro" id="IPR050570">
    <property type="entry name" value="Cell_wall_metabolism_enzyme"/>
</dbReference>
<evidence type="ECO:0000256" key="1">
    <source>
        <dbReference type="SAM" id="Phobius"/>
    </source>
</evidence>
<evidence type="ECO:0000259" key="2">
    <source>
        <dbReference type="Pfam" id="PF01551"/>
    </source>
</evidence>
<dbReference type="RefSeq" id="WP_368652199.1">
    <property type="nucleotide sequence ID" value="NZ_CP162599.1"/>
</dbReference>
<dbReference type="InterPro" id="IPR011055">
    <property type="entry name" value="Dup_hybrid_motif"/>
</dbReference>
<accession>A0AB39HHW0</accession>
<dbReference type="PANTHER" id="PTHR21666:SF274">
    <property type="entry name" value="STAGE IV SPORULATION PROTEIN FA"/>
    <property type="match status" value="1"/>
</dbReference>
<feature type="domain" description="M23ase beta-sheet core" evidence="2">
    <location>
        <begin position="154"/>
        <end position="244"/>
    </location>
</feature>
<dbReference type="SUPFAM" id="SSF51261">
    <property type="entry name" value="Duplicated hybrid motif"/>
    <property type="match status" value="1"/>
</dbReference>
<proteinExistence type="predicted"/>
<organism evidence="3">
    <name type="scientific">Ornithinibacillus sp. 4-3</name>
    <dbReference type="NCBI Taxonomy" id="3231488"/>
    <lineage>
        <taxon>Bacteria</taxon>
        <taxon>Bacillati</taxon>
        <taxon>Bacillota</taxon>
        <taxon>Bacilli</taxon>
        <taxon>Bacillales</taxon>
        <taxon>Bacillaceae</taxon>
        <taxon>Ornithinibacillus</taxon>
    </lineage>
</organism>
<evidence type="ECO:0000313" key="3">
    <source>
        <dbReference type="EMBL" id="XDK31472.1"/>
    </source>
</evidence>
<dbReference type="GO" id="GO:0004222">
    <property type="term" value="F:metalloendopeptidase activity"/>
    <property type="evidence" value="ECO:0007669"/>
    <property type="project" value="TreeGrafter"/>
</dbReference>
<dbReference type="EMBL" id="CP162599">
    <property type="protein sequence ID" value="XDK31472.1"/>
    <property type="molecule type" value="Genomic_DNA"/>
</dbReference>
<keyword evidence="1" id="KW-0812">Transmembrane</keyword>
<gene>
    <name evidence="3" type="ORF">AB4Y30_10580</name>
</gene>
<dbReference type="InterPro" id="IPR016047">
    <property type="entry name" value="M23ase_b-sheet_dom"/>
</dbReference>
<dbReference type="AlphaFoldDB" id="A0AB39HHW0"/>
<dbReference type="Pfam" id="PF01551">
    <property type="entry name" value="Peptidase_M23"/>
    <property type="match status" value="1"/>
</dbReference>
<name>A0AB39HHW0_9BACI</name>
<reference evidence="3" key="1">
    <citation type="submission" date="2024-07" db="EMBL/GenBank/DDBJ databases">
        <title>Halotolerant mesophilic bacterium Ornithinibacillus sp. 4-3, sp. nov., isolated from soil.</title>
        <authorList>
            <person name="Sidarenka A.V."/>
            <person name="Guliayeva D.E."/>
            <person name="Leanovich S.I."/>
            <person name="Hileuskaya K.S."/>
            <person name="Akhremchuk A.E."/>
            <person name="Sikolenko M.A."/>
            <person name="Valentovich L.N."/>
        </authorList>
    </citation>
    <scope>NUCLEOTIDE SEQUENCE</scope>
    <source>
        <strain evidence="3">4-3</strain>
    </source>
</reference>
<keyword evidence="1" id="KW-0472">Membrane</keyword>
<protein>
    <submittedName>
        <fullName evidence="3">Peptidoglycan DD-metalloendopeptidase family protein</fullName>
    </submittedName>
</protein>